<dbReference type="AlphaFoldDB" id="B3DND6"/>
<name>B3DND6_DROME</name>
<sequence>MGNGAQTQQYTVGKYLKRLVQYKWRRFGQEWSLPTLNALPWIRSLPTWTIAI</sequence>
<protein>
    <submittedName>
        <fullName evidence="1">IP20223p</fullName>
    </submittedName>
    <submittedName>
        <fullName evidence="2">IP20323p</fullName>
    </submittedName>
    <submittedName>
        <fullName evidence="3">IP20523p</fullName>
    </submittedName>
</protein>
<evidence type="ECO:0000313" key="3">
    <source>
        <dbReference type="EMBL" id="ACD99507.1"/>
    </source>
</evidence>
<dbReference type="EMBL" id="BT032924">
    <property type="protein sequence ID" value="ACD99488.1"/>
    <property type="molecule type" value="mRNA"/>
</dbReference>
<gene>
    <name evidence="1" type="primary">CG33777-RA</name>
</gene>
<dbReference type="EMBL" id="BT032943">
    <property type="protein sequence ID" value="ACD99507.1"/>
    <property type="molecule type" value="mRNA"/>
</dbReference>
<accession>B3DND6</accession>
<reference evidence="1" key="1">
    <citation type="submission" date="2008-06" db="EMBL/GenBank/DDBJ databases">
        <authorList>
            <person name="Carlson J."/>
            <person name="Booth B."/>
            <person name="Frise E."/>
            <person name="Park S."/>
            <person name="Wan K."/>
            <person name="Yu C."/>
            <person name="Celniker S."/>
        </authorList>
    </citation>
    <scope>NUCLEOTIDE SEQUENCE</scope>
</reference>
<organism evidence="1">
    <name type="scientific">Drosophila melanogaster</name>
    <name type="common">Fruit fly</name>
    <dbReference type="NCBI Taxonomy" id="7227"/>
    <lineage>
        <taxon>Eukaryota</taxon>
        <taxon>Metazoa</taxon>
        <taxon>Ecdysozoa</taxon>
        <taxon>Arthropoda</taxon>
        <taxon>Hexapoda</taxon>
        <taxon>Insecta</taxon>
        <taxon>Pterygota</taxon>
        <taxon>Neoptera</taxon>
        <taxon>Endopterygota</taxon>
        <taxon>Diptera</taxon>
        <taxon>Brachycera</taxon>
        <taxon>Muscomorpha</taxon>
        <taxon>Ephydroidea</taxon>
        <taxon>Drosophilidae</taxon>
        <taxon>Drosophila</taxon>
        <taxon>Sophophora</taxon>
    </lineage>
</organism>
<proteinExistence type="evidence at transcript level"/>
<evidence type="ECO:0000313" key="2">
    <source>
        <dbReference type="EMBL" id="ACD99493.1"/>
    </source>
</evidence>
<evidence type="ECO:0000313" key="1">
    <source>
        <dbReference type="EMBL" id="ACD99488.1"/>
    </source>
</evidence>
<dbReference type="EMBL" id="BT032929">
    <property type="protein sequence ID" value="ACD99493.1"/>
    <property type="molecule type" value="mRNA"/>
</dbReference>